<evidence type="ECO:0000313" key="2">
    <source>
        <dbReference type="EMBL" id="KKK47778.1"/>
    </source>
</evidence>
<keyword evidence="1" id="KW-0812">Transmembrane</keyword>
<protein>
    <recommendedName>
        <fullName evidence="3">3D domain-containing protein</fullName>
    </recommendedName>
</protein>
<keyword evidence="1" id="KW-1133">Transmembrane helix</keyword>
<dbReference type="AlphaFoldDB" id="A0A0F8VTT3"/>
<comment type="caution">
    <text evidence="2">The sequence shown here is derived from an EMBL/GenBank/DDBJ whole genome shotgun (WGS) entry which is preliminary data.</text>
</comment>
<proteinExistence type="predicted"/>
<feature type="transmembrane region" description="Helical" evidence="1">
    <location>
        <begin position="6"/>
        <end position="27"/>
    </location>
</feature>
<evidence type="ECO:0000256" key="1">
    <source>
        <dbReference type="SAM" id="Phobius"/>
    </source>
</evidence>
<dbReference type="EMBL" id="LAZR01069400">
    <property type="protein sequence ID" value="KKK47778.1"/>
    <property type="molecule type" value="Genomic_DNA"/>
</dbReference>
<accession>A0A0F8VTT3</accession>
<sequence length="132" mass="15259">MFKLFLKGLLAGSVLTLIITFLISWLIPTGEYIYKRPIEIEKTVYKIVTAYSSTVDQTDSSPFTTASNQKVRKGIVAYNCADFGTKIKIEGRVYEVQDRMNKRFGCSRVDIWMKTREEAKEWGKQELEILFN</sequence>
<name>A0A0F8VTT3_9ZZZZ</name>
<reference evidence="2" key="1">
    <citation type="journal article" date="2015" name="Nature">
        <title>Complex archaea that bridge the gap between prokaryotes and eukaryotes.</title>
        <authorList>
            <person name="Spang A."/>
            <person name="Saw J.H."/>
            <person name="Jorgensen S.L."/>
            <person name="Zaremba-Niedzwiedzka K."/>
            <person name="Martijn J."/>
            <person name="Lind A.E."/>
            <person name="van Eijk R."/>
            <person name="Schleper C."/>
            <person name="Guy L."/>
            <person name="Ettema T.J."/>
        </authorList>
    </citation>
    <scope>NUCLEOTIDE SEQUENCE</scope>
</reference>
<dbReference type="CDD" id="cd22784">
    <property type="entry name" value="DPBB_MltA_YuiC-like"/>
    <property type="match status" value="1"/>
</dbReference>
<keyword evidence="1" id="KW-0472">Membrane</keyword>
<evidence type="ECO:0008006" key="3">
    <source>
        <dbReference type="Google" id="ProtNLM"/>
    </source>
</evidence>
<organism evidence="2">
    <name type="scientific">marine sediment metagenome</name>
    <dbReference type="NCBI Taxonomy" id="412755"/>
    <lineage>
        <taxon>unclassified sequences</taxon>
        <taxon>metagenomes</taxon>
        <taxon>ecological metagenomes</taxon>
    </lineage>
</organism>
<gene>
    <name evidence="2" type="ORF">LCGC14_3151730</name>
</gene>